<proteinExistence type="predicted"/>
<name>A0A329YKV2_RHITR</name>
<keyword evidence="1" id="KW-0812">Transmembrane</keyword>
<reference evidence="2 3" key="1">
    <citation type="submission" date="2018-06" db="EMBL/GenBank/DDBJ databases">
        <title>Whole Genome Sequence of an efficient microsymbiont, Rhizobium tropici.</title>
        <authorList>
            <person name="Srinivasan R."/>
            <person name="Singh H.V."/>
            <person name="Srivastava R."/>
            <person name="Kumari B."/>
            <person name="Radhakrishna A."/>
        </authorList>
    </citation>
    <scope>NUCLEOTIDE SEQUENCE [LARGE SCALE GENOMIC DNA]</scope>
    <source>
        <strain evidence="2 3">IGFRI Rhizo-19</strain>
    </source>
</reference>
<organism evidence="2 3">
    <name type="scientific">Rhizobium tropici</name>
    <dbReference type="NCBI Taxonomy" id="398"/>
    <lineage>
        <taxon>Bacteria</taxon>
        <taxon>Pseudomonadati</taxon>
        <taxon>Pseudomonadota</taxon>
        <taxon>Alphaproteobacteria</taxon>
        <taxon>Hyphomicrobiales</taxon>
        <taxon>Rhizobiaceae</taxon>
        <taxon>Rhizobium/Agrobacterium group</taxon>
        <taxon>Rhizobium</taxon>
    </lineage>
</organism>
<comment type="caution">
    <text evidence="2">The sequence shown here is derived from an EMBL/GenBank/DDBJ whole genome shotgun (WGS) entry which is preliminary data.</text>
</comment>
<evidence type="ECO:0008006" key="4">
    <source>
        <dbReference type="Google" id="ProtNLM"/>
    </source>
</evidence>
<evidence type="ECO:0000313" key="2">
    <source>
        <dbReference type="EMBL" id="RAX41915.1"/>
    </source>
</evidence>
<sequence length="132" mass="14494">MLVSLFIMVAGAIWNIRDGLYGSSTALITGCVFALWAVFIAFSLIRRRVHVIVGEAGLVVNRMVGSPVEIRWSQIEMAKLPEGASPAIIAWRESAETKLKYTGVSQRMLGEEGAEMLRSAIYAARPDLNTRP</sequence>
<keyword evidence="1" id="KW-1133">Transmembrane helix</keyword>
<feature type="transmembrane region" description="Helical" evidence="1">
    <location>
        <begin position="25"/>
        <end position="45"/>
    </location>
</feature>
<evidence type="ECO:0000313" key="3">
    <source>
        <dbReference type="Proteomes" id="UP000251205"/>
    </source>
</evidence>
<protein>
    <recommendedName>
        <fullName evidence="4">PH domain-containing protein</fullName>
    </recommendedName>
</protein>
<gene>
    <name evidence="2" type="ORF">DQ393_10010</name>
</gene>
<dbReference type="AlphaFoldDB" id="A0A329YKV2"/>
<dbReference type="EMBL" id="QMKK01000025">
    <property type="protein sequence ID" value="RAX41915.1"/>
    <property type="molecule type" value="Genomic_DNA"/>
</dbReference>
<keyword evidence="1" id="KW-0472">Membrane</keyword>
<accession>A0A329YKV2</accession>
<evidence type="ECO:0000256" key="1">
    <source>
        <dbReference type="SAM" id="Phobius"/>
    </source>
</evidence>
<dbReference type="Proteomes" id="UP000251205">
    <property type="component" value="Unassembled WGS sequence"/>
</dbReference>